<sequence>MDHPVGEPNQPILDEKIIVDQLVISSLSTSDRLKTAPNSSVALLKSRSRSSLCGKNVSEYNSKRASVVLLTPISEAAQVNHPDSLPKDA</sequence>
<dbReference type="AlphaFoldDB" id="A0AA35PYE5"/>
<comment type="caution">
    <text evidence="1">The sequence shown here is derived from an EMBL/GenBank/DDBJ whole genome shotgun (WGS) entry which is preliminary data.</text>
</comment>
<evidence type="ECO:0000313" key="1">
    <source>
        <dbReference type="EMBL" id="CAI6087030.1"/>
    </source>
</evidence>
<dbReference type="Proteomes" id="UP001160390">
    <property type="component" value="Unassembled WGS sequence"/>
</dbReference>
<protein>
    <submittedName>
        <fullName evidence="1">Uncharacterized protein</fullName>
    </submittedName>
</protein>
<name>A0AA35PYE5_9HYPO</name>
<evidence type="ECO:0000313" key="2">
    <source>
        <dbReference type="Proteomes" id="UP001160390"/>
    </source>
</evidence>
<organism evidence="1 2">
    <name type="scientific">Clonostachys chloroleuca</name>
    <dbReference type="NCBI Taxonomy" id="1926264"/>
    <lineage>
        <taxon>Eukaryota</taxon>
        <taxon>Fungi</taxon>
        <taxon>Dikarya</taxon>
        <taxon>Ascomycota</taxon>
        <taxon>Pezizomycotina</taxon>
        <taxon>Sordariomycetes</taxon>
        <taxon>Hypocreomycetidae</taxon>
        <taxon>Hypocreales</taxon>
        <taxon>Bionectriaceae</taxon>
        <taxon>Clonostachys</taxon>
    </lineage>
</organism>
<proteinExistence type="predicted"/>
<gene>
    <name evidence="1" type="ORF">CCHLO57077_00009941</name>
</gene>
<accession>A0AA35PYE5</accession>
<dbReference type="EMBL" id="CABFNP030000789">
    <property type="protein sequence ID" value="CAI6087030.1"/>
    <property type="molecule type" value="Genomic_DNA"/>
</dbReference>
<keyword evidence="2" id="KW-1185">Reference proteome</keyword>
<reference evidence="1" key="1">
    <citation type="submission" date="2023-01" db="EMBL/GenBank/DDBJ databases">
        <authorList>
            <person name="Piombo E."/>
        </authorList>
    </citation>
    <scope>NUCLEOTIDE SEQUENCE</scope>
</reference>